<dbReference type="InterPro" id="IPR027039">
    <property type="entry name" value="Crtac1"/>
</dbReference>
<reference evidence="4" key="1">
    <citation type="submission" date="2020-12" db="EMBL/GenBank/DDBJ databases">
        <title>Snuella sp. nov., isolated from sediment in Incheon.</title>
        <authorList>
            <person name="Kim W."/>
        </authorList>
    </citation>
    <scope>NUCLEOTIDE SEQUENCE</scope>
    <source>
        <strain evidence="4">CAU 1569</strain>
    </source>
</reference>
<name>A0A8J7LSG0_9FLAO</name>
<dbReference type="InterPro" id="IPR028994">
    <property type="entry name" value="Integrin_alpha_N"/>
</dbReference>
<dbReference type="PROSITE" id="PS51257">
    <property type="entry name" value="PROKAR_LIPOPROTEIN"/>
    <property type="match status" value="1"/>
</dbReference>
<evidence type="ECO:0000313" key="4">
    <source>
        <dbReference type="EMBL" id="MBJ6367251.1"/>
    </source>
</evidence>
<keyword evidence="5" id="KW-1185">Reference proteome</keyword>
<feature type="signal peptide" evidence="2">
    <location>
        <begin position="1"/>
        <end position="20"/>
    </location>
</feature>
<accession>A0A8J7LSG0</accession>
<dbReference type="EMBL" id="JAELVQ010000003">
    <property type="protein sequence ID" value="MBJ6367251.1"/>
    <property type="molecule type" value="Genomic_DNA"/>
</dbReference>
<dbReference type="Pfam" id="PF13517">
    <property type="entry name" value="FG-GAP_3"/>
    <property type="match status" value="5"/>
</dbReference>
<dbReference type="PANTHER" id="PTHR16026:SF0">
    <property type="entry name" value="CARTILAGE ACIDIC PROTEIN 1"/>
    <property type="match status" value="1"/>
</dbReference>
<evidence type="ECO:0000256" key="1">
    <source>
        <dbReference type="ARBA" id="ARBA00022729"/>
    </source>
</evidence>
<proteinExistence type="predicted"/>
<dbReference type="Proteomes" id="UP000610931">
    <property type="component" value="Unassembled WGS sequence"/>
</dbReference>
<sequence>MKTYVLYFLLVITFFSCNNGIENLNTDKLFTSVPVEISGVNFQNKVYETEKLHYYKYVNLYSGGGVASGDFNNDGLQDLFFISNIYSNKLYLNKGNFRFEDITEKAGIIKRTGFDTGVSVADVNNDGYLDIYINRAGWYKGDVKLANMLYINNGDLTFTEKAKEYGIADSNRSVNSTFFDYDKDGDLDLYVVNTLENSKLSGQVMNLERIKNNRLAVAKHKSSDRLYRNNGNGKFENVTSQAGIFPDLAYGLNAQVGDLNNDGWPDIYVSNDFTGPDFAYVNNGDGTFTDKSSALFKHISHYSMGADIADINNDGLTDMFVADMSPEDYVRSKTTMAMMPIERFNAMTANGHHYQYMHNVLQLSNGNGTFSETAYLSGVAKTDWSWATLFADFDLDGYNDLYVTNGMYRNVQDRDVNAQIDKYIEANKEDLEEADFFRFSQKLPQEKLKNYLFKNEGDLTFSNKTEAWSDIKETFSNGAVYVDLDNDGDLDLVTSNLDEPATILKNNSRELNKGNYLQISFKGQKSNPFGVGTKVKLLTNSDVTLFRELINSRGYLSALPNQLHFGLGKDKTIKKIEVTWSNGNVQILKNVEANQSLKIEYQEQIDSNSTNISSQNFSTKLFVEDETFDFSHEEKVFNDYDKQLLIPHKLSQTGPAIAKTDLNNDGFDDVFIGGAHQQSGQLLIANRKGGFEAINISDFIKDKNYEDVAACFFDADNDGDDDLYVASGSYEFTEDSDLLQDRLYINHGNFNFKRSKSKLPEIKTSGAIVVTSDYDQDGDIDIFVGGRVIPGKYPYAPESCLLINENGTFVNKTKERASELERIGMVTSAQWSDIDNDADLDLIVTGEWMGIEVFVNNEGSLSKSHVYKSLAAAKGWWNTLLVEDIDGDGDKDIVAGNLGLNYKFHASKDKPFHVYTKDFDDNGIEDIMLAKYYNDKQVPVRGKGCTSQQMPILKERIGTYNEFASLDLQGILGDGLQSSLHYEVTEFQSGIFLNEGDEGFVFSAFPIEAQIAPINSVVYDDFDGDAIKDLLMAGNNYQSEVETTRADAGTGVFLKGFSVGAFKYINNRKTGFYADRDVRALAKIKTGDGSGVLVINNNSTHQLFNISKN</sequence>
<evidence type="ECO:0000256" key="2">
    <source>
        <dbReference type="SAM" id="SignalP"/>
    </source>
</evidence>
<dbReference type="SUPFAM" id="SSF69318">
    <property type="entry name" value="Integrin alpha N-terminal domain"/>
    <property type="match status" value="3"/>
</dbReference>
<dbReference type="Pfam" id="PF07593">
    <property type="entry name" value="UnbV_ASPIC"/>
    <property type="match status" value="1"/>
</dbReference>
<evidence type="ECO:0000313" key="5">
    <source>
        <dbReference type="Proteomes" id="UP000610931"/>
    </source>
</evidence>
<dbReference type="Gene3D" id="2.130.10.130">
    <property type="entry name" value="Integrin alpha, N-terminal"/>
    <property type="match status" value="3"/>
</dbReference>
<feature type="chain" id="PRO_5035274582" evidence="2">
    <location>
        <begin position="21"/>
        <end position="1109"/>
    </location>
</feature>
<gene>
    <name evidence="4" type="ORF">JF259_04010</name>
</gene>
<protein>
    <submittedName>
        <fullName evidence="4">VCBS repeat-containing protein</fullName>
    </submittedName>
</protein>
<dbReference type="InterPro" id="IPR011519">
    <property type="entry name" value="UnbV_ASPIC"/>
</dbReference>
<dbReference type="InterPro" id="IPR013517">
    <property type="entry name" value="FG-GAP"/>
</dbReference>
<feature type="domain" description="ASPIC/UnbV" evidence="3">
    <location>
        <begin position="530"/>
        <end position="597"/>
    </location>
</feature>
<dbReference type="PANTHER" id="PTHR16026">
    <property type="entry name" value="CARTILAGE ACIDIC PROTEIN 1"/>
    <property type="match status" value="1"/>
</dbReference>
<evidence type="ECO:0000259" key="3">
    <source>
        <dbReference type="Pfam" id="PF07593"/>
    </source>
</evidence>
<organism evidence="4 5">
    <name type="scientific">Snuella sedimenti</name>
    <dbReference type="NCBI Taxonomy" id="2798802"/>
    <lineage>
        <taxon>Bacteria</taxon>
        <taxon>Pseudomonadati</taxon>
        <taxon>Bacteroidota</taxon>
        <taxon>Flavobacteriia</taxon>
        <taxon>Flavobacteriales</taxon>
        <taxon>Flavobacteriaceae</taxon>
        <taxon>Snuella</taxon>
    </lineage>
</organism>
<keyword evidence="1 2" id="KW-0732">Signal</keyword>
<dbReference type="RefSeq" id="WP_199113619.1">
    <property type="nucleotide sequence ID" value="NZ_JAELVQ010000003.1"/>
</dbReference>
<comment type="caution">
    <text evidence="4">The sequence shown here is derived from an EMBL/GenBank/DDBJ whole genome shotgun (WGS) entry which is preliminary data.</text>
</comment>
<dbReference type="AlphaFoldDB" id="A0A8J7LSG0"/>